<protein>
    <submittedName>
        <fullName evidence="1">Uncharacterized protein</fullName>
    </submittedName>
</protein>
<dbReference type="AlphaFoldDB" id="A0A3B1CW06"/>
<gene>
    <name evidence="1" type="ORF">MNBD_NITROSPINAE04-300</name>
</gene>
<organism evidence="1">
    <name type="scientific">hydrothermal vent metagenome</name>
    <dbReference type="NCBI Taxonomy" id="652676"/>
    <lineage>
        <taxon>unclassified sequences</taxon>
        <taxon>metagenomes</taxon>
        <taxon>ecological metagenomes</taxon>
    </lineage>
</organism>
<dbReference type="EMBL" id="UOGA01000190">
    <property type="protein sequence ID" value="VAX20867.1"/>
    <property type="molecule type" value="Genomic_DNA"/>
</dbReference>
<reference evidence="1" key="1">
    <citation type="submission" date="2018-06" db="EMBL/GenBank/DDBJ databases">
        <authorList>
            <person name="Zhirakovskaya E."/>
        </authorList>
    </citation>
    <scope>NUCLEOTIDE SEQUENCE</scope>
</reference>
<name>A0A3B1CW06_9ZZZZ</name>
<sequence>MEKEIIATFRAATAKPDYLTMEHLSAGFGGWGAFNMGVWAASNVIAKEIKKGRYLKLEVNNDPFTDVDEIAKKSVDKLMSCGADPANAALATAALLYFAGVNAQCGMPCPNRKLGAVARMAAGIPSGRVSSIPTEKQNNKISGFAATLAIYKALDEENLAPFDSDFLPLGAGGPITGHSAVGEDHLFPKLGKKLATIGAKAMMKAYCSAGMKPNLWLSALFGASAALEIIHPDAYVGEEFGEFLSMRTPETTAQAAVEEVGLPKKLHLRGTGQELDTASLIGDLAIILKDVGTPTVVGMIMFCEICSVIAEGAGIGVGRAGGPVIVPLHHWVTAPVLALNQMGQGKNDSEIKKIIRVYIDQYFQKESAAVANNLLARKAEQAETGPLTDIILCATEPVMSKAIFSRAKTAYDKLKSGMSLSDLVKETQTCFIDSNAKSVAVMMSKKLGKKIEYIKFPRVEPGSGRRKNEFAHRHFAFDARIDIEIKIDGKVHFLENALAKAMPDALMKKDREKLDAFSAAAPAIVDMMCLGACSMDVTVCACMAAAMGMDPEEAVKKAVEAGDVFVAIPAPSGLFKAVQLAADIAGEMDI</sequence>
<evidence type="ECO:0000313" key="1">
    <source>
        <dbReference type="EMBL" id="VAX20867.1"/>
    </source>
</evidence>
<accession>A0A3B1CW06</accession>
<proteinExistence type="predicted"/>